<dbReference type="RefSeq" id="WP_202012864.1">
    <property type="nucleotide sequence ID" value="NZ_JAERRB010000007.1"/>
</dbReference>
<sequence>MLSRVADSLYWMSRYMERTDSILRMLKINYASSQDSPEDFSWQPVLRIFGSLDDDAVSDLDNNGRKVLQYMVLDRDNPNSVFNMVTIARENARGVQDNITTELWKCLNEFYHVVREERLKYALQFEDPVTVLDALIKECMIYFGVTDITMFRGEGLCFMNVGKYMERAIQSADILDVKLSNLSYDLDKPTDTAYWKYLLMSISGYSLYLKRYQSGFEARNVIDQVLFNVDFPRSVLYSLNQLTRYFERLKGEQNQEGFAKVQFMIGKLRSKVQYSNVQSVSRIGLHDYLTEITTEIDDIGSTLNKYYFAYS</sequence>
<proteinExistence type="predicted"/>
<protein>
    <submittedName>
        <fullName evidence="2">Alpha-E domain-containing protein</fullName>
    </submittedName>
</protein>
<accession>A0ABS1KW91</accession>
<dbReference type="PANTHER" id="PTHR34595">
    <property type="entry name" value="BLR5612 PROTEIN"/>
    <property type="match status" value="1"/>
</dbReference>
<reference evidence="2 3" key="1">
    <citation type="submission" date="2021-01" db="EMBL/GenBank/DDBJ databases">
        <title>Chryseolinea sp. Jin1 Genome sequencing and assembly.</title>
        <authorList>
            <person name="Kim I."/>
        </authorList>
    </citation>
    <scope>NUCLEOTIDE SEQUENCE [LARGE SCALE GENOMIC DNA]</scope>
    <source>
        <strain evidence="2 3">Jin1</strain>
    </source>
</reference>
<dbReference type="PANTHER" id="PTHR34595:SF7">
    <property type="entry name" value="SLL1039 PROTEIN"/>
    <property type="match status" value="1"/>
</dbReference>
<dbReference type="InterPro" id="IPR051680">
    <property type="entry name" value="ATP-dep_Glu-Cys_Ligase-2"/>
</dbReference>
<dbReference type="Pfam" id="PF04168">
    <property type="entry name" value="Alpha-E"/>
    <property type="match status" value="1"/>
</dbReference>
<organism evidence="2 3">
    <name type="scientific">Chryseolinea lacunae</name>
    <dbReference type="NCBI Taxonomy" id="2801331"/>
    <lineage>
        <taxon>Bacteria</taxon>
        <taxon>Pseudomonadati</taxon>
        <taxon>Bacteroidota</taxon>
        <taxon>Cytophagia</taxon>
        <taxon>Cytophagales</taxon>
        <taxon>Fulvivirgaceae</taxon>
        <taxon>Chryseolinea</taxon>
    </lineage>
</organism>
<keyword evidence="3" id="KW-1185">Reference proteome</keyword>
<gene>
    <name evidence="2" type="ORF">JI741_19975</name>
</gene>
<evidence type="ECO:0000313" key="3">
    <source>
        <dbReference type="Proteomes" id="UP000613030"/>
    </source>
</evidence>
<dbReference type="EMBL" id="JAERRB010000007">
    <property type="protein sequence ID" value="MBL0743522.1"/>
    <property type="molecule type" value="Genomic_DNA"/>
</dbReference>
<comment type="caution">
    <text evidence="2">The sequence shown here is derived from an EMBL/GenBank/DDBJ whole genome shotgun (WGS) entry which is preliminary data.</text>
</comment>
<evidence type="ECO:0000313" key="2">
    <source>
        <dbReference type="EMBL" id="MBL0743522.1"/>
    </source>
</evidence>
<dbReference type="Proteomes" id="UP000613030">
    <property type="component" value="Unassembled WGS sequence"/>
</dbReference>
<feature type="domain" description="DUF403" evidence="1">
    <location>
        <begin position="1"/>
        <end position="308"/>
    </location>
</feature>
<name>A0ABS1KW91_9BACT</name>
<dbReference type="InterPro" id="IPR007296">
    <property type="entry name" value="DUF403"/>
</dbReference>
<evidence type="ECO:0000259" key="1">
    <source>
        <dbReference type="Pfam" id="PF04168"/>
    </source>
</evidence>